<gene>
    <name evidence="2" type="ORF">FYJ35_13265</name>
</gene>
<sequence length="546" mass="62296">MNIQRAKQEIKDTIEAYLDKDEYGAYRIPEIRQRPVLLMGPPGVGKTQIMEQIASECDIGLVAYTITHHTRQSAIGLPYIEKKTYGGNEVSVTQYTMSEIIASVYDRMEVSGKSEGILFIDEINCVSETLAPTMLQFLQCKTFGNQKVPKGWIIVAAGNPPEYNKSVRDFDVVTLDRVKVIDVEADYPVWRKYADQAGIHGAVISYLNIHRDNFYRCETTVDGMRFVTARGWEDLSEMLYAYERLGKTMDEDVVGQYLQYPSIAKDFANYLELYNRYQKDYQVDEILSGVIRPGTLSKLRYAAFDERVEIVSLLLSRLSADFKNWWETDRYVGHLYAILKEFQRRSLPSAADGTAPTDTSSASQAHTTLADKASAFSADTARSVSENEASYTSILESIVNDLKLQVHSRLDAGQSEKALTAEYRPVFQACDRYVLLLSERIPENSGAAFDLLRESFMKDRERLDAAAERTSARLEYAFDFMEAAFGESQEMVYFITELSVSLYAMDFLKEHESPRYYRYNKSLLFDDAQTGIRRQLDDIRSEMRGE</sequence>
<comment type="caution">
    <text evidence="2">The sequence shown here is derived from an EMBL/GenBank/DDBJ whole genome shotgun (WGS) entry which is preliminary data.</text>
</comment>
<dbReference type="CDD" id="cd00009">
    <property type="entry name" value="AAA"/>
    <property type="match status" value="1"/>
</dbReference>
<dbReference type="InterPro" id="IPR003959">
    <property type="entry name" value="ATPase_AAA_core"/>
</dbReference>
<dbReference type="GO" id="GO:0005524">
    <property type="term" value="F:ATP binding"/>
    <property type="evidence" value="ECO:0007669"/>
    <property type="project" value="InterPro"/>
</dbReference>
<organism evidence="2 3">
    <name type="scientific">Porcincola intestinalis</name>
    <dbReference type="NCBI Taxonomy" id="2606632"/>
    <lineage>
        <taxon>Bacteria</taxon>
        <taxon>Bacillati</taxon>
        <taxon>Bacillota</taxon>
        <taxon>Clostridia</taxon>
        <taxon>Lachnospirales</taxon>
        <taxon>Lachnospiraceae</taxon>
        <taxon>Porcincola</taxon>
    </lineage>
</organism>
<dbReference type="SUPFAM" id="SSF52540">
    <property type="entry name" value="P-loop containing nucleoside triphosphate hydrolases"/>
    <property type="match status" value="1"/>
</dbReference>
<dbReference type="SMART" id="SM00382">
    <property type="entry name" value="AAA"/>
    <property type="match status" value="1"/>
</dbReference>
<feature type="domain" description="AAA+ ATPase" evidence="1">
    <location>
        <begin position="32"/>
        <end position="185"/>
    </location>
</feature>
<keyword evidence="3" id="KW-1185">Reference proteome</keyword>
<name>A0A6L5XBX2_9FIRM</name>
<evidence type="ECO:0000313" key="2">
    <source>
        <dbReference type="EMBL" id="MSS15982.1"/>
    </source>
</evidence>
<protein>
    <submittedName>
        <fullName evidence="2">AAA family ATPase</fullName>
    </submittedName>
</protein>
<dbReference type="InterPro" id="IPR027417">
    <property type="entry name" value="P-loop_NTPase"/>
</dbReference>
<dbReference type="EMBL" id="VULZ01000019">
    <property type="protein sequence ID" value="MSS15982.1"/>
    <property type="molecule type" value="Genomic_DNA"/>
</dbReference>
<dbReference type="Gene3D" id="3.40.50.300">
    <property type="entry name" value="P-loop containing nucleotide triphosphate hydrolases"/>
    <property type="match status" value="1"/>
</dbReference>
<dbReference type="Proteomes" id="UP000481852">
    <property type="component" value="Unassembled WGS sequence"/>
</dbReference>
<dbReference type="Pfam" id="PF00004">
    <property type="entry name" value="AAA"/>
    <property type="match status" value="1"/>
</dbReference>
<accession>A0A6L5XBX2</accession>
<reference evidence="2 3" key="1">
    <citation type="submission" date="2019-08" db="EMBL/GenBank/DDBJ databases">
        <title>In-depth cultivation of the pig gut microbiome towards novel bacterial diversity and tailored functional studies.</title>
        <authorList>
            <person name="Wylensek D."/>
            <person name="Hitch T.C.A."/>
            <person name="Clavel T."/>
        </authorList>
    </citation>
    <scope>NUCLEOTIDE SEQUENCE [LARGE SCALE GENOMIC DNA]</scope>
    <source>
        <strain evidence="2 3">Oil+RF-744-WCA-WT-11</strain>
    </source>
</reference>
<evidence type="ECO:0000259" key="1">
    <source>
        <dbReference type="SMART" id="SM00382"/>
    </source>
</evidence>
<dbReference type="InterPro" id="IPR003593">
    <property type="entry name" value="AAA+_ATPase"/>
</dbReference>
<proteinExistence type="predicted"/>
<dbReference type="RefSeq" id="WP_154527361.1">
    <property type="nucleotide sequence ID" value="NZ_VULZ01000019.1"/>
</dbReference>
<dbReference type="GO" id="GO:0016887">
    <property type="term" value="F:ATP hydrolysis activity"/>
    <property type="evidence" value="ECO:0007669"/>
    <property type="project" value="InterPro"/>
</dbReference>
<dbReference type="AlphaFoldDB" id="A0A6L5XBX2"/>
<evidence type="ECO:0000313" key="3">
    <source>
        <dbReference type="Proteomes" id="UP000481852"/>
    </source>
</evidence>